<organism evidence="3 4">
    <name type="scientific">Rhodosorus marinus</name>
    <dbReference type="NCBI Taxonomy" id="101924"/>
    <lineage>
        <taxon>Eukaryota</taxon>
        <taxon>Rhodophyta</taxon>
        <taxon>Stylonematophyceae</taxon>
        <taxon>Stylonematales</taxon>
        <taxon>Stylonemataceae</taxon>
        <taxon>Rhodosorus</taxon>
    </lineage>
</organism>
<reference evidence="3 4" key="1">
    <citation type="journal article" date="2023" name="Nat. Commun.">
        <title>Origin of minicircular mitochondrial genomes in red algae.</title>
        <authorList>
            <person name="Lee Y."/>
            <person name="Cho C.H."/>
            <person name="Lee Y.M."/>
            <person name="Park S.I."/>
            <person name="Yang J.H."/>
            <person name="West J.A."/>
            <person name="Bhattacharya D."/>
            <person name="Yoon H.S."/>
        </authorList>
    </citation>
    <scope>NUCLEOTIDE SEQUENCE [LARGE SCALE GENOMIC DNA]</scope>
    <source>
        <strain evidence="3 4">CCMP1338</strain>
        <tissue evidence="3">Whole cell</tissue>
    </source>
</reference>
<dbReference type="InterPro" id="IPR038922">
    <property type="entry name" value="HYPK_UBA"/>
</dbReference>
<proteinExistence type="predicted"/>
<evidence type="ECO:0000256" key="1">
    <source>
        <dbReference type="SAM" id="MobiDB-lite"/>
    </source>
</evidence>
<dbReference type="PANTHER" id="PTHR31184">
    <property type="entry name" value="HUNTINGTIN-INTERACTING PROTEIN K FAMILY MEMBER"/>
    <property type="match status" value="1"/>
</dbReference>
<dbReference type="Pfam" id="PF19026">
    <property type="entry name" value="UBA_HYPK"/>
    <property type="match status" value="1"/>
</dbReference>
<sequence>MEDEAPEKDKDRETAKSNKDLGKVTDFVAEREVDAEKFRHAITGILDSSSKDNAEKVKREKELAAVKINSEDVEVIMKEFDMDRASSERCLREQSGNLVDALRTLVE</sequence>
<dbReference type="EMBL" id="JAMWBK010000005">
    <property type="protein sequence ID" value="KAJ8904918.1"/>
    <property type="molecule type" value="Genomic_DNA"/>
</dbReference>
<dbReference type="PANTHER" id="PTHR31184:SF2">
    <property type="entry name" value="HUNTINGTIN-INTERACTING PROTEIN K"/>
    <property type="match status" value="1"/>
</dbReference>
<accession>A0AAV8UTK7</accession>
<feature type="compositionally biased region" description="Basic and acidic residues" evidence="1">
    <location>
        <begin position="7"/>
        <end position="21"/>
    </location>
</feature>
<gene>
    <name evidence="3" type="ORF">NDN08_001432</name>
</gene>
<comment type="caution">
    <text evidence="3">The sequence shown here is derived from an EMBL/GenBank/DDBJ whole genome shotgun (WGS) entry which is preliminary data.</text>
</comment>
<feature type="region of interest" description="Disordered" evidence="1">
    <location>
        <begin position="1"/>
        <end position="21"/>
    </location>
</feature>
<keyword evidence="4" id="KW-1185">Reference proteome</keyword>
<dbReference type="Proteomes" id="UP001157974">
    <property type="component" value="Unassembled WGS sequence"/>
</dbReference>
<evidence type="ECO:0000259" key="2">
    <source>
        <dbReference type="Pfam" id="PF19026"/>
    </source>
</evidence>
<evidence type="ECO:0000313" key="4">
    <source>
        <dbReference type="Proteomes" id="UP001157974"/>
    </source>
</evidence>
<dbReference type="InterPro" id="IPR044034">
    <property type="entry name" value="NAC-like_UBA"/>
</dbReference>
<dbReference type="CDD" id="cd14361">
    <property type="entry name" value="UBA_HYPK"/>
    <property type="match status" value="1"/>
</dbReference>
<name>A0AAV8UTK7_9RHOD</name>
<protein>
    <recommendedName>
        <fullName evidence="2">Nascent polypeptide-associated complex subunit alpha-like UBA domain-containing protein</fullName>
    </recommendedName>
</protein>
<feature type="domain" description="Nascent polypeptide-associated complex subunit alpha-like UBA" evidence="2">
    <location>
        <begin position="66"/>
        <end position="106"/>
    </location>
</feature>
<evidence type="ECO:0000313" key="3">
    <source>
        <dbReference type="EMBL" id="KAJ8904918.1"/>
    </source>
</evidence>
<dbReference type="GO" id="GO:0050821">
    <property type="term" value="P:protein stabilization"/>
    <property type="evidence" value="ECO:0007669"/>
    <property type="project" value="TreeGrafter"/>
</dbReference>
<dbReference type="InterPro" id="IPR052617">
    <property type="entry name" value="Huntingtin-int_K"/>
</dbReference>
<dbReference type="AlphaFoldDB" id="A0AAV8UTK7"/>